<keyword evidence="3" id="KW-1185">Reference proteome</keyword>
<organism evidence="2 3">
    <name type="scientific">Helianthus annuus</name>
    <name type="common">Common sunflower</name>
    <dbReference type="NCBI Taxonomy" id="4232"/>
    <lineage>
        <taxon>Eukaryota</taxon>
        <taxon>Viridiplantae</taxon>
        <taxon>Streptophyta</taxon>
        <taxon>Embryophyta</taxon>
        <taxon>Tracheophyta</taxon>
        <taxon>Spermatophyta</taxon>
        <taxon>Magnoliopsida</taxon>
        <taxon>eudicotyledons</taxon>
        <taxon>Gunneridae</taxon>
        <taxon>Pentapetalae</taxon>
        <taxon>asterids</taxon>
        <taxon>campanulids</taxon>
        <taxon>Asterales</taxon>
        <taxon>Asteraceae</taxon>
        <taxon>Asteroideae</taxon>
        <taxon>Heliantheae alliance</taxon>
        <taxon>Heliantheae</taxon>
        <taxon>Helianthus</taxon>
    </lineage>
</organism>
<evidence type="ECO:0000256" key="1">
    <source>
        <dbReference type="SAM" id="Phobius"/>
    </source>
</evidence>
<dbReference type="EMBL" id="CM007905">
    <property type="protein sequence ID" value="OTF91984.1"/>
    <property type="molecule type" value="Genomic_DNA"/>
</dbReference>
<dbReference type="AlphaFoldDB" id="A0A251S039"/>
<evidence type="ECO:0000313" key="3">
    <source>
        <dbReference type="Proteomes" id="UP000215914"/>
    </source>
</evidence>
<reference evidence="3" key="1">
    <citation type="journal article" date="2017" name="Nature">
        <title>The sunflower genome provides insights into oil metabolism, flowering and Asterid evolution.</title>
        <authorList>
            <person name="Badouin H."/>
            <person name="Gouzy J."/>
            <person name="Grassa C.J."/>
            <person name="Murat F."/>
            <person name="Staton S.E."/>
            <person name="Cottret L."/>
            <person name="Lelandais-Briere C."/>
            <person name="Owens G.L."/>
            <person name="Carrere S."/>
            <person name="Mayjonade B."/>
            <person name="Legrand L."/>
            <person name="Gill N."/>
            <person name="Kane N.C."/>
            <person name="Bowers J.E."/>
            <person name="Hubner S."/>
            <person name="Bellec A."/>
            <person name="Berard A."/>
            <person name="Berges H."/>
            <person name="Blanchet N."/>
            <person name="Boniface M.C."/>
            <person name="Brunel D."/>
            <person name="Catrice O."/>
            <person name="Chaidir N."/>
            <person name="Claudel C."/>
            <person name="Donnadieu C."/>
            <person name="Faraut T."/>
            <person name="Fievet G."/>
            <person name="Helmstetter N."/>
            <person name="King M."/>
            <person name="Knapp S.J."/>
            <person name="Lai Z."/>
            <person name="Le Paslier M.C."/>
            <person name="Lippi Y."/>
            <person name="Lorenzon L."/>
            <person name="Mandel J.R."/>
            <person name="Marage G."/>
            <person name="Marchand G."/>
            <person name="Marquand E."/>
            <person name="Bret-Mestries E."/>
            <person name="Morien E."/>
            <person name="Nambeesan S."/>
            <person name="Nguyen T."/>
            <person name="Pegot-Espagnet P."/>
            <person name="Pouilly N."/>
            <person name="Raftis F."/>
            <person name="Sallet E."/>
            <person name="Schiex T."/>
            <person name="Thomas J."/>
            <person name="Vandecasteele C."/>
            <person name="Vares D."/>
            <person name="Vear F."/>
            <person name="Vautrin S."/>
            <person name="Crespi M."/>
            <person name="Mangin B."/>
            <person name="Burke J.M."/>
            <person name="Salse J."/>
            <person name="Munos S."/>
            <person name="Vincourt P."/>
            <person name="Rieseberg L.H."/>
            <person name="Langlade N.B."/>
        </authorList>
    </citation>
    <scope>NUCLEOTIDE SEQUENCE [LARGE SCALE GENOMIC DNA]</scope>
    <source>
        <strain evidence="3">cv. SF193</strain>
    </source>
</reference>
<protein>
    <submittedName>
        <fullName evidence="2">Uncharacterized protein</fullName>
    </submittedName>
</protein>
<gene>
    <name evidence="2" type="ORF">HannXRQ_Chr16g0516931</name>
</gene>
<proteinExistence type="predicted"/>
<keyword evidence="1" id="KW-0812">Transmembrane</keyword>
<sequence>MSLKHSKTLSLLKSAEYPLSYLHTFEILMILARTSLNLRCFQAILMIQRCFLSEISFQTSKIMYLSTASGIMAYLVVVDACFVTQ</sequence>
<keyword evidence="1" id="KW-0472">Membrane</keyword>
<dbReference type="InParanoid" id="A0A251S039"/>
<evidence type="ECO:0000313" key="2">
    <source>
        <dbReference type="EMBL" id="OTF91984.1"/>
    </source>
</evidence>
<name>A0A251S039_HELAN</name>
<feature type="transmembrane region" description="Helical" evidence="1">
    <location>
        <begin position="62"/>
        <end position="83"/>
    </location>
</feature>
<accession>A0A251S039</accession>
<keyword evidence="1" id="KW-1133">Transmembrane helix</keyword>
<dbReference type="Proteomes" id="UP000215914">
    <property type="component" value="Chromosome 16"/>
</dbReference>